<proteinExistence type="predicted"/>
<dbReference type="EMBL" id="QXXQ01000029">
    <property type="protein sequence ID" value="RID89676.1"/>
    <property type="molecule type" value="Genomic_DNA"/>
</dbReference>
<name>A0A398BR79_9RHOB</name>
<evidence type="ECO:0000256" key="1">
    <source>
        <dbReference type="SAM" id="MobiDB-lite"/>
    </source>
</evidence>
<reference evidence="2 3" key="1">
    <citation type="submission" date="2018-09" db="EMBL/GenBank/DDBJ databases">
        <title>Gemmobacter lutimaris sp. nov., a marine bacterium isolated from tidal flat.</title>
        <authorList>
            <person name="Lee D.W."/>
            <person name="Yoo Y."/>
            <person name="Kim J.-J."/>
            <person name="Kim B.S."/>
        </authorList>
    </citation>
    <scope>NUCLEOTIDE SEQUENCE [LARGE SCALE GENOMIC DNA]</scope>
    <source>
        <strain evidence="2 3">YJ-T1-11</strain>
    </source>
</reference>
<organism evidence="2 3">
    <name type="scientific">Gemmobacter lutimaris</name>
    <dbReference type="NCBI Taxonomy" id="2306023"/>
    <lineage>
        <taxon>Bacteria</taxon>
        <taxon>Pseudomonadati</taxon>
        <taxon>Pseudomonadota</taxon>
        <taxon>Alphaproteobacteria</taxon>
        <taxon>Rhodobacterales</taxon>
        <taxon>Paracoccaceae</taxon>
        <taxon>Gemmobacter</taxon>
    </lineage>
</organism>
<comment type="caution">
    <text evidence="2">The sequence shown here is derived from an EMBL/GenBank/DDBJ whole genome shotgun (WGS) entry which is preliminary data.</text>
</comment>
<protein>
    <submittedName>
        <fullName evidence="2">Uncharacterized protein</fullName>
    </submittedName>
</protein>
<evidence type="ECO:0000313" key="2">
    <source>
        <dbReference type="EMBL" id="RID89676.1"/>
    </source>
</evidence>
<dbReference type="RefSeq" id="WP_119136850.1">
    <property type="nucleotide sequence ID" value="NZ_QXXQ01000029.1"/>
</dbReference>
<dbReference type="AlphaFoldDB" id="A0A398BR79"/>
<feature type="region of interest" description="Disordered" evidence="1">
    <location>
        <begin position="1"/>
        <end position="36"/>
    </location>
</feature>
<dbReference type="Proteomes" id="UP000266649">
    <property type="component" value="Unassembled WGS sequence"/>
</dbReference>
<evidence type="ECO:0000313" key="3">
    <source>
        <dbReference type="Proteomes" id="UP000266649"/>
    </source>
</evidence>
<gene>
    <name evidence="2" type="ORF">D2N39_21925</name>
</gene>
<accession>A0A398BR79</accession>
<dbReference type="OrthoDB" id="7858450at2"/>
<sequence>MAHPEWPAELPRPERDSWQTQLQDSRQKRLAEAGPPGWARRFSSAARLVTLSLILSRNQKAIFDRFYERDCAGGVRLFWMPDPTTDGWEMLSASGETLLDGAGNRLLLSARWLCRFGDQVPVESIVGQVEFRKRFNVVVLP</sequence>
<keyword evidence="3" id="KW-1185">Reference proteome</keyword>